<sequence length="620" mass="67131">MNTMSLGSNTPGHRMKAMQSSTFLSRLRRDQKGNALAIVAASVIPLVGAIGGGVDLTRAYMAEARLAQACDAAALAGRKVMTKDDVDSGGTVLSNTTADQEIQKFLDYNFPEGKFDTGEITRTAQVDEQGELTVTLATTISTQLLRIAGIQSMDINAECSARRAGVNVDVVLVVDVTGSMRWDVNSNSGSDNERMIALQSASKKFLDILKDLQDQLSSSGLRVRVGIVPYSQGVNVGKLLHNENADYIDYTGEPYSTNIGEPYMATVSGKYAWKNYSVTGTYDDENLDLDQFVSLGLAETTPSNPYAWKGCVEARSTVTTIDASSSPYTTIPVGAWDVIDAAPGTEVEGQIAPKWRPYFAPPWASSSVGGVSVTGNKYRPNSTYMDITKEPWASLNWRMQNDSNTYSSKAVRYDTSYASLTTGSHYADGVASTGPNKSCPNEAKLLTQIDADGVTTLGSYIDALQPAGGTYHELGMYWGLALISPGAPFPNESTYLAPGHTGEERGINRYIVFMSDGEIDPGISYSAYGQYLWDHRTRSNTTEPKPEHRARFRMICEAAKKQGIKVSTVAFSTSIGSTDKTAIEQCASSEDDYYVAETADDLNKAFEKIAQNIGYLRVSK</sequence>
<dbReference type="Pfam" id="PF13400">
    <property type="entry name" value="Tad"/>
    <property type="match status" value="1"/>
</dbReference>
<dbReference type="SUPFAM" id="SSF53300">
    <property type="entry name" value="vWA-like"/>
    <property type="match status" value="1"/>
</dbReference>
<dbReference type="KEGG" id="smic:SmB9_31210"/>
<dbReference type="InterPro" id="IPR036465">
    <property type="entry name" value="vWFA_dom_sf"/>
</dbReference>
<proteinExistence type="predicted"/>
<dbReference type="AlphaFoldDB" id="A0AAD1D8T1"/>
<reference evidence="2 3" key="1">
    <citation type="submission" date="2018-06" db="EMBL/GenBank/DDBJ databases">
        <title>Complete Genome Sequence of the Microcystin-Degrading Bacterium Sphingosinicella microcystinivorans Strain B-9.</title>
        <authorList>
            <person name="Jin H."/>
            <person name="Nishizawa T."/>
            <person name="Guo Y."/>
            <person name="Nishizawa A."/>
            <person name="Park H."/>
            <person name="Kato H."/>
            <person name="Tsuji K."/>
            <person name="Harada K."/>
        </authorList>
    </citation>
    <scope>NUCLEOTIDE SEQUENCE [LARGE SCALE GENOMIC DNA]</scope>
    <source>
        <strain evidence="2 3">B9</strain>
    </source>
</reference>
<evidence type="ECO:0000259" key="1">
    <source>
        <dbReference type="Pfam" id="PF13400"/>
    </source>
</evidence>
<dbReference type="InterPro" id="IPR028087">
    <property type="entry name" value="Tad_N"/>
</dbReference>
<evidence type="ECO:0000313" key="2">
    <source>
        <dbReference type="EMBL" id="BBE35463.1"/>
    </source>
</evidence>
<organism evidence="2 3">
    <name type="scientific">Sphingosinicella microcystinivorans</name>
    <dbReference type="NCBI Taxonomy" id="335406"/>
    <lineage>
        <taxon>Bacteria</taxon>
        <taxon>Pseudomonadati</taxon>
        <taxon>Pseudomonadota</taxon>
        <taxon>Alphaproteobacteria</taxon>
        <taxon>Sphingomonadales</taxon>
        <taxon>Sphingosinicellaceae</taxon>
        <taxon>Sphingosinicella</taxon>
    </lineage>
</organism>
<evidence type="ECO:0000313" key="3">
    <source>
        <dbReference type="Proteomes" id="UP000275727"/>
    </source>
</evidence>
<gene>
    <name evidence="2" type="ORF">SmB9_31210</name>
</gene>
<accession>A0AAD1D8T1</accession>
<name>A0AAD1D8T1_SPHMI</name>
<dbReference type="Proteomes" id="UP000275727">
    <property type="component" value="Chromosome"/>
</dbReference>
<protein>
    <recommendedName>
        <fullName evidence="1">Putative Flp pilus-assembly TadG-like N-terminal domain-containing protein</fullName>
    </recommendedName>
</protein>
<dbReference type="Gene3D" id="3.40.50.410">
    <property type="entry name" value="von Willebrand factor, type A domain"/>
    <property type="match status" value="2"/>
</dbReference>
<dbReference type="EMBL" id="AP018711">
    <property type="protein sequence ID" value="BBE35463.1"/>
    <property type="molecule type" value="Genomic_DNA"/>
</dbReference>
<feature type="domain" description="Putative Flp pilus-assembly TadG-like N-terminal" evidence="1">
    <location>
        <begin position="33"/>
        <end position="77"/>
    </location>
</feature>